<evidence type="ECO:0000313" key="1">
    <source>
        <dbReference type="EMBL" id="KAK3715537.1"/>
    </source>
</evidence>
<dbReference type="EMBL" id="JAUTXU010000048">
    <property type="protein sequence ID" value="KAK3715537.1"/>
    <property type="molecule type" value="Genomic_DNA"/>
</dbReference>
<keyword evidence="2" id="KW-1185">Reference proteome</keyword>
<accession>A0ACC3NG62</accession>
<proteinExistence type="predicted"/>
<dbReference type="Proteomes" id="UP001281147">
    <property type="component" value="Unassembled WGS sequence"/>
</dbReference>
<organism evidence="1 2">
    <name type="scientific">Vermiconidia calcicola</name>
    <dbReference type="NCBI Taxonomy" id="1690605"/>
    <lineage>
        <taxon>Eukaryota</taxon>
        <taxon>Fungi</taxon>
        <taxon>Dikarya</taxon>
        <taxon>Ascomycota</taxon>
        <taxon>Pezizomycotina</taxon>
        <taxon>Dothideomycetes</taxon>
        <taxon>Dothideomycetidae</taxon>
        <taxon>Mycosphaerellales</taxon>
        <taxon>Extremaceae</taxon>
        <taxon>Vermiconidia</taxon>
    </lineage>
</organism>
<comment type="caution">
    <text evidence="1">The sequence shown here is derived from an EMBL/GenBank/DDBJ whole genome shotgun (WGS) entry which is preliminary data.</text>
</comment>
<name>A0ACC3NG62_9PEZI</name>
<evidence type="ECO:0000313" key="2">
    <source>
        <dbReference type="Proteomes" id="UP001281147"/>
    </source>
</evidence>
<gene>
    <name evidence="1" type="ORF">LTR37_007025</name>
</gene>
<sequence length="427" mass="46709">MDSPLLQSSQLQRIRTNSNLSLHSVDSRGAVRKRSLSRSRSVSTSQADRLYRLTLEPSYPSDGGQLPPTSIAPQWLTPQHSPQPQLYSEHSLDSFPLWNVPTPPRSDSGAPSVDANEVPVTTDISTTYDFSFEQPTASAEMSSLGFLLPSQYGSSSVEAEPNSYTMDQNYIPPMRMSQPAATSGAVTYTQTVSSSPSLYQSRTIPSSNPAPRRYSEFPNVNQEAAYGHSYRRISNPYDSMASNDYSMSSSQSIPSISGLTHSPQPPSHPGGTSAPGMMPQYSTSVSRSPSLYDSPMYAQQFSTAHGPTQAYGANQSLSYPPPFVGSSVNEVMTKPLASDSSIRVLNQRPKPQCWEHGCNGRQFSTFSNLLRHQREKSGTASKSYCPRCGAEFTRTTARNGHLAHDKCTKTRRASDDDDTSERSSSIR</sequence>
<reference evidence="1" key="1">
    <citation type="submission" date="2023-07" db="EMBL/GenBank/DDBJ databases">
        <title>Black Yeasts Isolated from many extreme environments.</title>
        <authorList>
            <person name="Coleine C."/>
            <person name="Stajich J.E."/>
            <person name="Selbmann L."/>
        </authorList>
    </citation>
    <scope>NUCLEOTIDE SEQUENCE</scope>
    <source>
        <strain evidence="1">CCFEE 5714</strain>
    </source>
</reference>
<protein>
    <submittedName>
        <fullName evidence="1">Uncharacterized protein</fullName>
    </submittedName>
</protein>